<keyword evidence="2" id="KW-1185">Reference proteome</keyword>
<reference evidence="2" key="1">
    <citation type="journal article" date="2019" name="Plant Biotechnol. J.">
        <title>Genome sequencing of the Australian wild diploid species Gossypium australe highlights disease resistance and delayed gland morphogenesis.</title>
        <authorList>
            <person name="Cai Y."/>
            <person name="Cai X."/>
            <person name="Wang Q."/>
            <person name="Wang P."/>
            <person name="Zhang Y."/>
            <person name="Cai C."/>
            <person name="Xu Y."/>
            <person name="Wang K."/>
            <person name="Zhou Z."/>
            <person name="Wang C."/>
            <person name="Geng S."/>
            <person name="Li B."/>
            <person name="Dong Q."/>
            <person name="Hou Y."/>
            <person name="Wang H."/>
            <person name="Ai P."/>
            <person name="Liu Z."/>
            <person name="Yi F."/>
            <person name="Sun M."/>
            <person name="An G."/>
            <person name="Cheng J."/>
            <person name="Zhang Y."/>
            <person name="Shi Q."/>
            <person name="Xie Y."/>
            <person name="Shi X."/>
            <person name="Chang Y."/>
            <person name="Huang F."/>
            <person name="Chen Y."/>
            <person name="Hong S."/>
            <person name="Mi L."/>
            <person name="Sun Q."/>
            <person name="Zhang L."/>
            <person name="Zhou B."/>
            <person name="Peng R."/>
            <person name="Zhang X."/>
            <person name="Liu F."/>
        </authorList>
    </citation>
    <scope>NUCLEOTIDE SEQUENCE [LARGE SCALE GENOMIC DNA]</scope>
    <source>
        <strain evidence="2">cv. PA1801</strain>
    </source>
</reference>
<dbReference type="PANTHER" id="PTHR33064">
    <property type="entry name" value="POL PROTEIN"/>
    <property type="match status" value="1"/>
</dbReference>
<evidence type="ECO:0000313" key="1">
    <source>
        <dbReference type="EMBL" id="KAA3464047.1"/>
    </source>
</evidence>
<accession>A0A5B6V4G1</accession>
<name>A0A5B6V4G1_9ROSI</name>
<dbReference type="InterPro" id="IPR051320">
    <property type="entry name" value="Viral_Replic_Matur_Polypro"/>
</dbReference>
<dbReference type="InterPro" id="IPR043128">
    <property type="entry name" value="Rev_trsase/Diguanyl_cyclase"/>
</dbReference>
<evidence type="ECO:0000313" key="2">
    <source>
        <dbReference type="Proteomes" id="UP000325315"/>
    </source>
</evidence>
<dbReference type="EMBL" id="SMMG02000008">
    <property type="protein sequence ID" value="KAA3464047.1"/>
    <property type="molecule type" value="Genomic_DNA"/>
</dbReference>
<dbReference type="InterPro" id="IPR043502">
    <property type="entry name" value="DNA/RNA_pol_sf"/>
</dbReference>
<dbReference type="OrthoDB" id="1709213at2759"/>
<sequence length="121" mass="13934">MDDFSIFGGSYENCLCNLTKVLKRCEETNLVLNWEKSHFVVREGIMLGHRISRRGIEVDKVKVNVIEKLPPPMTVKGVCCFLRNADFQPLYTLFKFNEECLKAFDELKQLLILAPIIVTPN</sequence>
<dbReference type="SUPFAM" id="SSF56672">
    <property type="entry name" value="DNA/RNA polymerases"/>
    <property type="match status" value="1"/>
</dbReference>
<comment type="caution">
    <text evidence="1">The sequence shown here is derived from an EMBL/GenBank/DDBJ whole genome shotgun (WGS) entry which is preliminary data.</text>
</comment>
<protein>
    <submittedName>
        <fullName evidence="1">Retrovirus-related Pol polyprotein from transposon 412 family</fullName>
    </submittedName>
</protein>
<organism evidence="1 2">
    <name type="scientific">Gossypium australe</name>
    <dbReference type="NCBI Taxonomy" id="47621"/>
    <lineage>
        <taxon>Eukaryota</taxon>
        <taxon>Viridiplantae</taxon>
        <taxon>Streptophyta</taxon>
        <taxon>Embryophyta</taxon>
        <taxon>Tracheophyta</taxon>
        <taxon>Spermatophyta</taxon>
        <taxon>Magnoliopsida</taxon>
        <taxon>eudicotyledons</taxon>
        <taxon>Gunneridae</taxon>
        <taxon>Pentapetalae</taxon>
        <taxon>rosids</taxon>
        <taxon>malvids</taxon>
        <taxon>Malvales</taxon>
        <taxon>Malvaceae</taxon>
        <taxon>Malvoideae</taxon>
        <taxon>Gossypium</taxon>
    </lineage>
</organism>
<dbReference type="PANTHER" id="PTHR33064:SF39">
    <property type="match status" value="1"/>
</dbReference>
<dbReference type="Proteomes" id="UP000325315">
    <property type="component" value="Unassembled WGS sequence"/>
</dbReference>
<dbReference type="Gene3D" id="3.30.70.270">
    <property type="match status" value="1"/>
</dbReference>
<proteinExistence type="predicted"/>
<dbReference type="AlphaFoldDB" id="A0A5B6V4G1"/>
<gene>
    <name evidence="1" type="ORF">EPI10_008344</name>
</gene>